<dbReference type="Gramene" id="TraesCS7A03G0788800.1">
    <property type="protein sequence ID" value="TraesCS7A03G0788800.1.CDS"/>
    <property type="gene ID" value="TraesCS7A03G0788800"/>
</dbReference>
<dbReference type="Gramene" id="TraesRN7A0100769400.1">
    <property type="protein sequence ID" value="TraesRN7A0100769400.1"/>
    <property type="gene ID" value="TraesRN7A0100769400"/>
</dbReference>
<feature type="region of interest" description="Disordered" evidence="1">
    <location>
        <begin position="1"/>
        <end position="60"/>
    </location>
</feature>
<evidence type="ECO:0000313" key="2">
    <source>
        <dbReference type="EnsemblPlants" id="TraesCS7A02G319700.1"/>
    </source>
</evidence>
<dbReference type="RefSeq" id="XP_044422278.1">
    <property type="nucleotide sequence ID" value="XM_044566343.1"/>
</dbReference>
<reference evidence="2" key="2">
    <citation type="submission" date="2018-10" db="UniProtKB">
        <authorList>
            <consortium name="EnsemblPlants"/>
        </authorList>
    </citation>
    <scope>IDENTIFICATION</scope>
</reference>
<dbReference type="Gramene" id="TraesARI7A03G03913020.1">
    <property type="protein sequence ID" value="TraesARI7A03G03913020.1"/>
    <property type="gene ID" value="TraesARI7A03G03913020"/>
</dbReference>
<gene>
    <name evidence="2" type="primary">LOC123147104</name>
</gene>
<dbReference type="EnsemblPlants" id="TraesCS7A02G319700.1">
    <property type="protein sequence ID" value="TraesCS7A02G319700.1"/>
    <property type="gene ID" value="TraesCS7A02G319700"/>
</dbReference>
<name>A0A3B6RKM7_WHEAT</name>
<protein>
    <submittedName>
        <fullName evidence="2">Uncharacterized protein</fullName>
    </submittedName>
</protein>
<dbReference type="Gramene" id="TraesLAC7A03G03893160.1">
    <property type="protein sequence ID" value="TraesLAC7A03G03893160.1"/>
    <property type="gene ID" value="TraesLAC7A03G03893160"/>
</dbReference>
<sequence>MPEEPRRSNNQRLQPIRNTAIVGPARRQLQFTQERTTNQGPTHGNSSAGGNAPMRGGVGHLSNPQAQVHSTIIAPAHQNEETRVNNPARGGVGNPINQQENSTRIVSNHENNIGVNYPSMGGAGNPTKTQDNSTKIVSNYENNTGLNVPSSIVAIPPHTPQGHGANVVSTPENNTSTDASTVGPPNRAIHMARENPVAVIQPQIVNECSHEERLKFNEERRMQVPMLALHELQINAYMCST</sequence>
<feature type="compositionally biased region" description="Polar residues" evidence="1">
    <location>
        <begin position="8"/>
        <end position="17"/>
    </location>
</feature>
<feature type="compositionally biased region" description="Polar residues" evidence="1">
    <location>
        <begin position="29"/>
        <end position="49"/>
    </location>
</feature>
<accession>A0A3B6RKM7</accession>
<reference evidence="2" key="1">
    <citation type="submission" date="2018-08" db="EMBL/GenBank/DDBJ databases">
        <authorList>
            <person name="Rossello M."/>
        </authorList>
    </citation>
    <scope>NUCLEOTIDE SEQUENCE [LARGE SCALE GENOMIC DNA]</scope>
    <source>
        <strain evidence="2">cv. Chinese Spring</strain>
    </source>
</reference>
<evidence type="ECO:0000256" key="1">
    <source>
        <dbReference type="SAM" id="MobiDB-lite"/>
    </source>
</evidence>
<organism evidence="2">
    <name type="scientific">Triticum aestivum</name>
    <name type="common">Wheat</name>
    <dbReference type="NCBI Taxonomy" id="4565"/>
    <lineage>
        <taxon>Eukaryota</taxon>
        <taxon>Viridiplantae</taxon>
        <taxon>Streptophyta</taxon>
        <taxon>Embryophyta</taxon>
        <taxon>Tracheophyta</taxon>
        <taxon>Spermatophyta</taxon>
        <taxon>Magnoliopsida</taxon>
        <taxon>Liliopsida</taxon>
        <taxon>Poales</taxon>
        <taxon>Poaceae</taxon>
        <taxon>BOP clade</taxon>
        <taxon>Pooideae</taxon>
        <taxon>Triticodae</taxon>
        <taxon>Triticeae</taxon>
        <taxon>Triticinae</taxon>
        <taxon>Triticum</taxon>
    </lineage>
</organism>
<dbReference type="Gramene" id="TraesCLE_scaffold_077438_01G000100.1">
    <property type="protein sequence ID" value="TraesCLE_scaffold_077438_01G000100.1"/>
    <property type="gene ID" value="TraesCLE_scaffold_077438_01G000100"/>
</dbReference>
<evidence type="ECO:0000313" key="3">
    <source>
        <dbReference type="Proteomes" id="UP000019116"/>
    </source>
</evidence>
<dbReference type="Proteomes" id="UP000019116">
    <property type="component" value="Chromosome 7A"/>
</dbReference>
<dbReference type="AlphaFoldDB" id="A0A3B6RKM7"/>
<dbReference type="Gramene" id="TraesROB_scaffold_037537_01G000100.1">
    <property type="protein sequence ID" value="TraesROB_scaffold_037537_01G000100.1"/>
    <property type="gene ID" value="TraesROB_scaffold_037537_01G000100"/>
</dbReference>
<dbReference type="Gramene" id="TraesWEE_scaffold_031774_01G000100.1">
    <property type="protein sequence ID" value="TraesWEE_scaffold_031774_01G000100.1"/>
    <property type="gene ID" value="TraesWEE_scaffold_031774_01G000100"/>
</dbReference>
<keyword evidence="3" id="KW-1185">Reference proteome</keyword>
<dbReference type="OrthoDB" id="698160at2759"/>
<dbReference type="GeneID" id="123147104"/>
<dbReference type="KEGG" id="taes:123147104"/>
<dbReference type="Gramene" id="TraesCS7A02G319700.1">
    <property type="protein sequence ID" value="TraesCS7A02G319700.1"/>
    <property type="gene ID" value="TraesCS7A02G319700"/>
</dbReference>
<dbReference type="Gramene" id="TraesLDM7A03G03943420.1">
    <property type="protein sequence ID" value="TraesLDM7A03G03943420.1"/>
    <property type="gene ID" value="TraesLDM7A03G03943420"/>
</dbReference>
<proteinExistence type="predicted"/>